<reference evidence="3 4" key="1">
    <citation type="submission" date="2023-12" db="EMBL/GenBank/DDBJ databases">
        <title>Amycolatopsis sp. V23-08.</title>
        <authorList>
            <person name="Somphong A."/>
        </authorList>
    </citation>
    <scope>NUCLEOTIDE SEQUENCE [LARGE SCALE GENOMIC DNA]</scope>
    <source>
        <strain evidence="3 4">V23-08</strain>
    </source>
</reference>
<accession>A0ABU5R545</accession>
<dbReference type="EMBL" id="JAYFSI010000003">
    <property type="protein sequence ID" value="MEA5361336.1"/>
    <property type="molecule type" value="Genomic_DNA"/>
</dbReference>
<keyword evidence="4" id="KW-1185">Reference proteome</keyword>
<dbReference type="Pfam" id="PF13622">
    <property type="entry name" value="4HBT_3"/>
    <property type="match status" value="1"/>
</dbReference>
<comment type="caution">
    <text evidence="3">The sequence shown here is derived from an EMBL/GenBank/DDBJ whole genome shotgun (WGS) entry which is preliminary data.</text>
</comment>
<dbReference type="Proteomes" id="UP001304298">
    <property type="component" value="Unassembled WGS sequence"/>
</dbReference>
<organism evidence="3 4">
    <name type="scientific">Amycolatopsis heterodermiae</name>
    <dbReference type="NCBI Taxonomy" id="3110235"/>
    <lineage>
        <taxon>Bacteria</taxon>
        <taxon>Bacillati</taxon>
        <taxon>Actinomycetota</taxon>
        <taxon>Actinomycetes</taxon>
        <taxon>Pseudonocardiales</taxon>
        <taxon>Pseudonocardiaceae</taxon>
        <taxon>Amycolatopsis</taxon>
    </lineage>
</organism>
<dbReference type="RefSeq" id="WP_323328355.1">
    <property type="nucleotide sequence ID" value="NZ_JAYFSI010000003.1"/>
</dbReference>
<dbReference type="InterPro" id="IPR029069">
    <property type="entry name" value="HotDog_dom_sf"/>
</dbReference>
<feature type="domain" description="Acyl-CoA thioesterase-like C-terminal" evidence="2">
    <location>
        <begin position="123"/>
        <end position="255"/>
    </location>
</feature>
<evidence type="ECO:0000313" key="4">
    <source>
        <dbReference type="Proteomes" id="UP001304298"/>
    </source>
</evidence>
<feature type="domain" description="Acyl-CoA thioesterase-like N-terminal HotDog" evidence="1">
    <location>
        <begin position="21"/>
        <end position="103"/>
    </location>
</feature>
<dbReference type="Gene3D" id="2.40.160.210">
    <property type="entry name" value="Acyl-CoA thioesterase, double hotdog domain"/>
    <property type="match status" value="1"/>
</dbReference>
<gene>
    <name evidence="3" type="ORF">VA596_17460</name>
</gene>
<name>A0ABU5R545_9PSEU</name>
<dbReference type="Pfam" id="PF20789">
    <property type="entry name" value="4HBT_3C"/>
    <property type="match status" value="1"/>
</dbReference>
<protein>
    <submittedName>
        <fullName evidence="3">Thioesterase family protein</fullName>
    </submittedName>
</protein>
<dbReference type="InterPro" id="IPR049449">
    <property type="entry name" value="TesB_ACOT8-like_N"/>
</dbReference>
<dbReference type="SUPFAM" id="SSF54637">
    <property type="entry name" value="Thioesterase/thiol ester dehydrase-isomerase"/>
    <property type="match status" value="1"/>
</dbReference>
<evidence type="ECO:0000259" key="2">
    <source>
        <dbReference type="Pfam" id="PF20789"/>
    </source>
</evidence>
<evidence type="ECO:0000313" key="3">
    <source>
        <dbReference type="EMBL" id="MEA5361336.1"/>
    </source>
</evidence>
<evidence type="ECO:0000259" key="1">
    <source>
        <dbReference type="Pfam" id="PF13622"/>
    </source>
</evidence>
<dbReference type="InterPro" id="IPR049450">
    <property type="entry name" value="ACOT8-like_C"/>
</dbReference>
<sequence length="263" mass="27972">MADAFYVPHGEGRFTATAHTAGPWSPDSQHFGPPSALLVRALENVEQRHPAELARVTVEILGPAPVTELTVRARVERPGRSVELLQAELASAERGVARASAWRIATSDTAEVSTDGGPLLPAPDTVTESAWPEGWNGGYLDALEWRAVRGAMDVPGPAAVWARQRVPLVDGEEPSGLQRLFAVADSGNGVSNYLDPRRWWFINSELTVHLRRPPAGEWIGLDAVTLVGKHGVGTATSILHDADGPVATGAQALMVRPRQAGGG</sequence>
<dbReference type="InterPro" id="IPR042171">
    <property type="entry name" value="Acyl-CoA_hotdog"/>
</dbReference>
<proteinExistence type="predicted"/>